<organism evidence="1 2">
    <name type="scientific">Flavobacterium cerinum</name>
    <dbReference type="NCBI Taxonomy" id="2502784"/>
    <lineage>
        <taxon>Bacteria</taxon>
        <taxon>Pseudomonadati</taxon>
        <taxon>Bacteroidota</taxon>
        <taxon>Flavobacteriia</taxon>
        <taxon>Flavobacteriales</taxon>
        <taxon>Flavobacteriaceae</taxon>
        <taxon>Flavobacterium</taxon>
    </lineage>
</organism>
<dbReference type="EMBL" id="SBII01000005">
    <property type="protein sequence ID" value="RWX00407.1"/>
    <property type="molecule type" value="Genomic_DNA"/>
</dbReference>
<reference evidence="1 2" key="1">
    <citation type="submission" date="2019-01" db="EMBL/GenBank/DDBJ databases">
        <title>Flavobacterium sp. nov.,isolated from freshwater.</title>
        <authorList>
            <person name="Zhang R."/>
            <person name="Du Z.-J."/>
        </authorList>
    </citation>
    <scope>NUCLEOTIDE SEQUENCE [LARGE SCALE GENOMIC DNA]</scope>
    <source>
        <strain evidence="1 2">1E403</strain>
    </source>
</reference>
<protein>
    <submittedName>
        <fullName evidence="1">Uncharacterized protein</fullName>
    </submittedName>
</protein>
<keyword evidence="2" id="KW-1185">Reference proteome</keyword>
<sequence>MNILNMHTGSTEAVCNPIVKSSGTLIIGTDVPLADLDNELISIHIERTGSPNVYICTDLLLRDFILATNCNQDDSIQGWHPVLQTIAVCELGFESGIMLQTNEKIHVKFTKLNPAKKYDVSVVTSPSNTLSHVEFDYKSIGVGEREKLFDVSEHVIALFNETPNLKEVGIIVKGVETRFTPFELRALMVQEYPVCKYDFTENPLQTFEKTIVLGLMGVQALNIYKDDAGSMSLTLMKYNELVGTSAVFKDGRTLGSIGAFQSAPIGSVRSSGTKNSCGCN</sequence>
<dbReference type="AlphaFoldDB" id="A0A3S3QSC5"/>
<gene>
    <name evidence="1" type="ORF">EPI11_09010</name>
</gene>
<proteinExistence type="predicted"/>
<comment type="caution">
    <text evidence="1">The sequence shown here is derived from an EMBL/GenBank/DDBJ whole genome shotgun (WGS) entry which is preliminary data.</text>
</comment>
<dbReference type="Proteomes" id="UP000287527">
    <property type="component" value="Unassembled WGS sequence"/>
</dbReference>
<evidence type="ECO:0000313" key="2">
    <source>
        <dbReference type="Proteomes" id="UP000287527"/>
    </source>
</evidence>
<dbReference type="RefSeq" id="WP_128389636.1">
    <property type="nucleotide sequence ID" value="NZ_SBII01000005.1"/>
</dbReference>
<accession>A0A3S3QSC5</accession>
<name>A0A3S3QSC5_9FLAO</name>
<evidence type="ECO:0000313" key="1">
    <source>
        <dbReference type="EMBL" id="RWX00407.1"/>
    </source>
</evidence>